<sequence length="118" mass="12792">MPTIEIFEPAGCCATSSVVIDQAALHFNADMDWCRQQGLEIKRHNLLKNPQSFVSNPRVKEFLDVSGTQSLPLTLVNGVIALTGRLPNREELARWSGAESMQAGSTPPTPCCNPAARA</sequence>
<dbReference type="GO" id="GO:0003677">
    <property type="term" value="F:DNA binding"/>
    <property type="evidence" value="ECO:0007669"/>
    <property type="project" value="InterPro"/>
</dbReference>
<dbReference type="Pfam" id="PF06953">
    <property type="entry name" value="ArsD"/>
    <property type="match status" value="1"/>
</dbReference>
<dbReference type="InterPro" id="IPR010712">
    <property type="entry name" value="Arsenical-R_ArsD"/>
</dbReference>
<dbReference type="GO" id="GO:0045892">
    <property type="term" value="P:negative regulation of DNA-templated transcription"/>
    <property type="evidence" value="ECO:0007669"/>
    <property type="project" value="InterPro"/>
</dbReference>
<evidence type="ECO:0000256" key="1">
    <source>
        <dbReference type="SAM" id="MobiDB-lite"/>
    </source>
</evidence>
<keyword evidence="3" id="KW-1185">Reference proteome</keyword>
<name>A0A4S4B1H4_9RHOO</name>
<proteinExistence type="predicted"/>
<dbReference type="OrthoDB" id="9801358at2"/>
<dbReference type="Proteomes" id="UP000308430">
    <property type="component" value="Unassembled WGS sequence"/>
</dbReference>
<evidence type="ECO:0000313" key="2">
    <source>
        <dbReference type="EMBL" id="THF66356.1"/>
    </source>
</evidence>
<reference evidence="2 3" key="1">
    <citation type="submission" date="2019-04" db="EMBL/GenBank/DDBJ databases">
        <title>Azoarcus nasutitermitis sp. nov. isolated from termite nest.</title>
        <authorList>
            <person name="Lin S.-Y."/>
            <person name="Hameed A."/>
            <person name="Hsu Y.-H."/>
            <person name="Young C.-C."/>
        </authorList>
    </citation>
    <scope>NUCLEOTIDE SEQUENCE [LARGE SCALE GENOMIC DNA]</scope>
    <source>
        <strain evidence="2 3">CC-YHH838</strain>
    </source>
</reference>
<comment type="caution">
    <text evidence="2">The sequence shown here is derived from an EMBL/GenBank/DDBJ whole genome shotgun (WGS) entry which is preliminary data.</text>
</comment>
<organism evidence="2 3">
    <name type="scientific">Pseudothauera nasutitermitis</name>
    <dbReference type="NCBI Taxonomy" id="2565930"/>
    <lineage>
        <taxon>Bacteria</taxon>
        <taxon>Pseudomonadati</taxon>
        <taxon>Pseudomonadota</taxon>
        <taxon>Betaproteobacteria</taxon>
        <taxon>Rhodocyclales</taxon>
        <taxon>Zoogloeaceae</taxon>
        <taxon>Pseudothauera</taxon>
    </lineage>
</organism>
<dbReference type="GO" id="GO:0046685">
    <property type="term" value="P:response to arsenic-containing substance"/>
    <property type="evidence" value="ECO:0007669"/>
    <property type="project" value="InterPro"/>
</dbReference>
<protein>
    <submittedName>
        <fullName evidence="2">Arsenic metallochaperone ArsD family protein</fullName>
    </submittedName>
</protein>
<evidence type="ECO:0000313" key="3">
    <source>
        <dbReference type="Proteomes" id="UP000308430"/>
    </source>
</evidence>
<dbReference type="EMBL" id="SSOC01000002">
    <property type="protein sequence ID" value="THF66356.1"/>
    <property type="molecule type" value="Genomic_DNA"/>
</dbReference>
<dbReference type="Gene3D" id="3.40.30.10">
    <property type="entry name" value="Glutaredoxin"/>
    <property type="match status" value="1"/>
</dbReference>
<dbReference type="AlphaFoldDB" id="A0A4S4B1H4"/>
<gene>
    <name evidence="2" type="primary">arsD</name>
    <name evidence="2" type="ORF">E6C76_05800</name>
</gene>
<dbReference type="RefSeq" id="WP_136347300.1">
    <property type="nucleotide sequence ID" value="NZ_SSOC01000002.1"/>
</dbReference>
<feature type="region of interest" description="Disordered" evidence="1">
    <location>
        <begin position="95"/>
        <end position="118"/>
    </location>
</feature>
<accession>A0A4S4B1H4</accession>